<reference evidence="16" key="1">
    <citation type="submission" date="2022-01" db="EMBL/GenBank/DDBJ databases">
        <title>Corynebacterium sp. nov isolated from isolated from the feces of the greater white-fronted geese (Anser albifrons) at Poyang Lake, PR China.</title>
        <authorList>
            <person name="Liu Q."/>
        </authorList>
    </citation>
    <scope>NUCLEOTIDE SEQUENCE</scope>
    <source>
        <strain evidence="16">JCM 32435</strain>
    </source>
</reference>
<feature type="compositionally biased region" description="Basic and acidic residues" evidence="13">
    <location>
        <begin position="361"/>
        <end position="386"/>
    </location>
</feature>
<evidence type="ECO:0000259" key="15">
    <source>
        <dbReference type="Pfam" id="PF02096"/>
    </source>
</evidence>
<dbReference type="Proteomes" id="UP001139336">
    <property type="component" value="Unassembled WGS sequence"/>
</dbReference>
<comment type="subunit">
    <text evidence="8">Interacts with the Sec translocase complex via SecD. Specifically interacts with transmembrane segments of nascent integral membrane proteins during membrane integration.</text>
</comment>
<evidence type="ECO:0000256" key="6">
    <source>
        <dbReference type="ARBA" id="ARBA00023136"/>
    </source>
</evidence>
<dbReference type="GO" id="GO:0016020">
    <property type="term" value="C:membrane"/>
    <property type="evidence" value="ECO:0007669"/>
    <property type="project" value="UniProtKB-SubCell"/>
</dbReference>
<keyword evidence="5 14" id="KW-1133">Transmembrane helix</keyword>
<feature type="transmembrane region" description="Helical" evidence="14">
    <location>
        <begin position="219"/>
        <end position="238"/>
    </location>
</feature>
<dbReference type="Pfam" id="PF02096">
    <property type="entry name" value="60KD_IMP"/>
    <property type="match status" value="1"/>
</dbReference>
<feature type="transmembrane region" description="Helical" evidence="14">
    <location>
        <begin position="29"/>
        <end position="47"/>
    </location>
</feature>
<comment type="function">
    <text evidence="7">Required for the insertion and/or proper folding and/or complex formation of integral membrane proteins into the membrane. Involved in integration of membrane proteins that insert both dependently and independently of the Sec translocase complex, as well as at least some lipoproteins. Aids folding of multispanning membrane proteins.</text>
</comment>
<comment type="similarity">
    <text evidence="2">Belongs to the OXA1/ALB3/YidC family. Type 1 subfamily.</text>
</comment>
<name>A0A9X1QTS6_9CORY</name>
<evidence type="ECO:0000256" key="1">
    <source>
        <dbReference type="ARBA" id="ARBA00004141"/>
    </source>
</evidence>
<evidence type="ECO:0000256" key="13">
    <source>
        <dbReference type="SAM" id="MobiDB-lite"/>
    </source>
</evidence>
<feature type="region of interest" description="Disordered" evidence="13">
    <location>
        <begin position="330"/>
        <end position="430"/>
    </location>
</feature>
<evidence type="ECO:0000256" key="3">
    <source>
        <dbReference type="ARBA" id="ARBA00015325"/>
    </source>
</evidence>
<dbReference type="PANTHER" id="PTHR12428:SF65">
    <property type="entry name" value="CYTOCHROME C OXIDASE ASSEMBLY PROTEIN COX18, MITOCHONDRIAL"/>
    <property type="match status" value="1"/>
</dbReference>
<comment type="subcellular location">
    <subcellularLocation>
        <location evidence="1 12">Membrane</location>
        <topology evidence="1 12">Multi-pass membrane protein</topology>
    </subcellularLocation>
</comment>
<feature type="transmembrane region" description="Helical" evidence="14">
    <location>
        <begin position="250"/>
        <end position="274"/>
    </location>
</feature>
<evidence type="ECO:0000256" key="2">
    <source>
        <dbReference type="ARBA" id="ARBA00010527"/>
    </source>
</evidence>
<feature type="domain" description="Membrane insertase YidC/Oxa/ALB C-terminal" evidence="15">
    <location>
        <begin position="32"/>
        <end position="270"/>
    </location>
</feature>
<gene>
    <name evidence="16" type="primary">yidC</name>
    <name evidence="16" type="ORF">L1O03_09455</name>
</gene>
<dbReference type="EMBL" id="JAKGSI010000004">
    <property type="protein sequence ID" value="MCF4007394.1"/>
    <property type="molecule type" value="Genomic_DNA"/>
</dbReference>
<dbReference type="GO" id="GO:0051205">
    <property type="term" value="P:protein insertion into membrane"/>
    <property type="evidence" value="ECO:0007669"/>
    <property type="project" value="TreeGrafter"/>
</dbReference>
<evidence type="ECO:0000256" key="10">
    <source>
        <dbReference type="ARBA" id="ARBA00033245"/>
    </source>
</evidence>
<keyword evidence="6 14" id="KW-0472">Membrane</keyword>
<evidence type="ECO:0000256" key="14">
    <source>
        <dbReference type="SAM" id="Phobius"/>
    </source>
</evidence>
<feature type="compositionally biased region" description="Basic and acidic residues" evidence="13">
    <location>
        <begin position="407"/>
        <end position="419"/>
    </location>
</feature>
<dbReference type="GO" id="GO:0032977">
    <property type="term" value="F:membrane insertase activity"/>
    <property type="evidence" value="ECO:0007669"/>
    <property type="project" value="InterPro"/>
</dbReference>
<keyword evidence="17" id="KW-1185">Reference proteome</keyword>
<comment type="caution">
    <text evidence="16">The sequence shown here is derived from an EMBL/GenBank/DDBJ whole genome shotgun (WGS) entry which is preliminary data.</text>
</comment>
<evidence type="ECO:0000256" key="8">
    <source>
        <dbReference type="ARBA" id="ARBA00026028"/>
    </source>
</evidence>
<evidence type="ECO:0000313" key="17">
    <source>
        <dbReference type="Proteomes" id="UP001139336"/>
    </source>
</evidence>
<evidence type="ECO:0000313" key="16">
    <source>
        <dbReference type="EMBL" id="MCF4007394.1"/>
    </source>
</evidence>
<evidence type="ECO:0000256" key="11">
    <source>
        <dbReference type="ARBA" id="ARBA00033342"/>
    </source>
</evidence>
<feature type="compositionally biased region" description="Basic and acidic residues" evidence="13">
    <location>
        <begin position="330"/>
        <end position="349"/>
    </location>
</feature>
<sequence>MVDLFVYPVSGVLKLWHLLLHNALGIDNSLSWILSMIGLVIVVRSLIAPTSLMQLKSVRINVLLRPELRALAEEYREKTDKESLAEYDKRVKDLRTEHNYNAWAGCIPVLIQFPAFIGLYQVLLRMARPRDGLETAQHNSIGLLNSSEISSFLQGHVNGVPLPAYISMTPEQHAMLGTTREAVYHMVFPLAITAICFTVFNLGLSLFRNITTLDWDSKVARVMSVVSGSFIIFIPLMLSRAALHGPVPVAIVMYWFANNLWTLAQNLIIHIYIARTMPVTPEIRSHIRSRRHHYRDERREHRHYKRWLRRQRLKSWVLLHKHRQIRAEIRAAKQEKKDTKLAKKAERKELKRQKSASRKLMQKEQRERAQIQRRQKLIEKQKKKQLEQQGKSPEQAPEASESPEPEYQPKHQAPERPETPEAPEAPESED</sequence>
<evidence type="ECO:0000256" key="9">
    <source>
        <dbReference type="ARBA" id="ARBA00031538"/>
    </source>
</evidence>
<feature type="transmembrane region" description="Helical" evidence="14">
    <location>
        <begin position="182"/>
        <end position="207"/>
    </location>
</feature>
<keyword evidence="4 12" id="KW-0812">Transmembrane</keyword>
<dbReference type="AlphaFoldDB" id="A0A9X1QTS6"/>
<evidence type="ECO:0000256" key="7">
    <source>
        <dbReference type="ARBA" id="ARBA00025034"/>
    </source>
</evidence>
<organism evidence="16 17">
    <name type="scientific">Corynebacterium uropygiale</name>
    <dbReference type="NCBI Taxonomy" id="1775911"/>
    <lineage>
        <taxon>Bacteria</taxon>
        <taxon>Bacillati</taxon>
        <taxon>Actinomycetota</taxon>
        <taxon>Actinomycetes</taxon>
        <taxon>Mycobacteriales</taxon>
        <taxon>Corynebacteriaceae</taxon>
        <taxon>Corynebacterium</taxon>
    </lineage>
</organism>
<evidence type="ECO:0000256" key="5">
    <source>
        <dbReference type="ARBA" id="ARBA00022989"/>
    </source>
</evidence>
<dbReference type="NCBIfam" id="TIGR03592">
    <property type="entry name" value="yidC_oxa1_cterm"/>
    <property type="match status" value="1"/>
</dbReference>
<evidence type="ECO:0000256" key="4">
    <source>
        <dbReference type="ARBA" id="ARBA00022692"/>
    </source>
</evidence>
<dbReference type="InterPro" id="IPR001708">
    <property type="entry name" value="YidC/ALB3/OXA1/COX18"/>
</dbReference>
<dbReference type="InterPro" id="IPR028055">
    <property type="entry name" value="YidC/Oxa/ALB_C"/>
</dbReference>
<dbReference type="PANTHER" id="PTHR12428">
    <property type="entry name" value="OXA1"/>
    <property type="match status" value="1"/>
</dbReference>
<protein>
    <recommendedName>
        <fullName evidence="3">Membrane protein insertase YidC</fullName>
    </recommendedName>
    <alternativeName>
        <fullName evidence="11">Foldase YidC</fullName>
    </alternativeName>
    <alternativeName>
        <fullName evidence="10">Membrane integrase YidC</fullName>
    </alternativeName>
    <alternativeName>
        <fullName evidence="9">Membrane protein YidC</fullName>
    </alternativeName>
</protein>
<dbReference type="NCBIfam" id="NF001300">
    <property type="entry name" value="PRK00247.1"/>
    <property type="match status" value="1"/>
</dbReference>
<evidence type="ECO:0000256" key="12">
    <source>
        <dbReference type="RuleBase" id="RU003945"/>
    </source>
</evidence>
<feature type="compositionally biased region" description="Low complexity" evidence="13">
    <location>
        <begin position="387"/>
        <end position="402"/>
    </location>
</feature>
<feature type="transmembrane region" description="Helical" evidence="14">
    <location>
        <begin position="100"/>
        <end position="123"/>
    </location>
</feature>
<dbReference type="RefSeq" id="WP_236119525.1">
    <property type="nucleotide sequence ID" value="NZ_JAKGSI010000004.1"/>
</dbReference>
<accession>A0A9X1QTS6</accession>
<proteinExistence type="inferred from homology"/>